<reference evidence="8" key="1">
    <citation type="submission" date="2021-07" db="EMBL/GenBank/DDBJ databases">
        <authorList>
            <person name="Durling M."/>
        </authorList>
    </citation>
    <scope>NUCLEOTIDE SEQUENCE</scope>
</reference>
<feature type="transmembrane region" description="Helical" evidence="6">
    <location>
        <begin position="140"/>
        <end position="163"/>
    </location>
</feature>
<evidence type="ECO:0000313" key="9">
    <source>
        <dbReference type="Proteomes" id="UP000701801"/>
    </source>
</evidence>
<proteinExistence type="inferred from homology"/>
<feature type="transmembrane region" description="Helical" evidence="6">
    <location>
        <begin position="28"/>
        <end position="49"/>
    </location>
</feature>
<name>A0A9N9LXZ0_9HELO</name>
<evidence type="ECO:0000256" key="1">
    <source>
        <dbReference type="ARBA" id="ARBA00004141"/>
    </source>
</evidence>
<dbReference type="EMBL" id="CAJVRM010000393">
    <property type="protein sequence ID" value="CAG8980499.1"/>
    <property type="molecule type" value="Genomic_DNA"/>
</dbReference>
<keyword evidence="9" id="KW-1185">Reference proteome</keyword>
<feature type="transmembrane region" description="Helical" evidence="6">
    <location>
        <begin position="191"/>
        <end position="212"/>
    </location>
</feature>
<dbReference type="Proteomes" id="UP000701801">
    <property type="component" value="Unassembled WGS sequence"/>
</dbReference>
<keyword evidence="4 6" id="KW-0472">Membrane</keyword>
<gene>
    <name evidence="8" type="ORF">HYALB_00013100</name>
</gene>
<feature type="transmembrane region" description="Helical" evidence="6">
    <location>
        <begin position="224"/>
        <end position="246"/>
    </location>
</feature>
<dbReference type="OrthoDB" id="10017208at2759"/>
<dbReference type="PANTHER" id="PTHR33048:SF163">
    <property type="entry name" value="INTEGRAL MEMBRANE PROTEIN (AFU_ORTHOLOGUE AFUA_8G05510)"/>
    <property type="match status" value="1"/>
</dbReference>
<feature type="transmembrane region" description="Helical" evidence="6">
    <location>
        <begin position="100"/>
        <end position="128"/>
    </location>
</feature>
<evidence type="ECO:0000256" key="4">
    <source>
        <dbReference type="ARBA" id="ARBA00023136"/>
    </source>
</evidence>
<comment type="similarity">
    <text evidence="5">Belongs to the SAT4 family.</text>
</comment>
<feature type="domain" description="Rhodopsin" evidence="7">
    <location>
        <begin position="45"/>
        <end position="303"/>
    </location>
</feature>
<evidence type="ECO:0000259" key="7">
    <source>
        <dbReference type="Pfam" id="PF20684"/>
    </source>
</evidence>
<keyword evidence="2 6" id="KW-0812">Transmembrane</keyword>
<dbReference type="AlphaFoldDB" id="A0A9N9LXZ0"/>
<evidence type="ECO:0000256" key="3">
    <source>
        <dbReference type="ARBA" id="ARBA00022989"/>
    </source>
</evidence>
<organism evidence="8 9">
    <name type="scientific">Hymenoscyphus albidus</name>
    <dbReference type="NCBI Taxonomy" id="595503"/>
    <lineage>
        <taxon>Eukaryota</taxon>
        <taxon>Fungi</taxon>
        <taxon>Dikarya</taxon>
        <taxon>Ascomycota</taxon>
        <taxon>Pezizomycotina</taxon>
        <taxon>Leotiomycetes</taxon>
        <taxon>Helotiales</taxon>
        <taxon>Helotiaceae</taxon>
        <taxon>Hymenoscyphus</taxon>
    </lineage>
</organism>
<evidence type="ECO:0000313" key="8">
    <source>
        <dbReference type="EMBL" id="CAG8980499.1"/>
    </source>
</evidence>
<dbReference type="Pfam" id="PF20684">
    <property type="entry name" value="Fung_rhodopsin"/>
    <property type="match status" value="1"/>
</dbReference>
<evidence type="ECO:0000256" key="6">
    <source>
        <dbReference type="SAM" id="Phobius"/>
    </source>
</evidence>
<dbReference type="PANTHER" id="PTHR33048">
    <property type="entry name" value="PTH11-LIKE INTEGRAL MEMBRANE PROTEIN (AFU_ORTHOLOGUE AFUA_5G11245)"/>
    <property type="match status" value="1"/>
</dbReference>
<protein>
    <recommendedName>
        <fullName evidence="7">Rhodopsin domain-containing protein</fullName>
    </recommendedName>
</protein>
<comment type="subcellular location">
    <subcellularLocation>
        <location evidence="1">Membrane</location>
        <topology evidence="1">Multi-pass membrane protein</topology>
    </subcellularLocation>
</comment>
<sequence>MASNMSDPLAGLIPPPNEVNNAHKVHSVAISCILLCVIASLTVFARLSVRISSERLGFDDYAIIPGTLLFIGWTVLAAYVNLNAGVGKPLWEITIAEYSLWYKGVVVSMWLYPIMSAAIRVSILCFYYRIFVTGNSKLKLPLQILLATQFLYIFVFSITPAFVCKPYHFAWDPLKHVLHCDDWYYYRTQVGLYSVSIALDAILFALPIVPLWKLKMPTKKRIGLIVIFLLGASSCIAASYKLGIFVNQMHFYVPTNATWLQHMMSRFIPGQWDKYGLTFWIPSQVEPTVALIGTSLPALGNLWTQTSQQISERWSKLTTLSGSKTSKEQNSGGSHNKAWASAGKFGFRGLAGSEVELVQGTNSNFKPTSTVKA</sequence>
<accession>A0A9N9LXZ0</accession>
<keyword evidence="3 6" id="KW-1133">Transmembrane helix</keyword>
<comment type="caution">
    <text evidence="8">The sequence shown here is derived from an EMBL/GenBank/DDBJ whole genome shotgun (WGS) entry which is preliminary data.</text>
</comment>
<feature type="transmembrane region" description="Helical" evidence="6">
    <location>
        <begin position="61"/>
        <end position="80"/>
    </location>
</feature>
<dbReference type="GO" id="GO:0016020">
    <property type="term" value="C:membrane"/>
    <property type="evidence" value="ECO:0007669"/>
    <property type="project" value="UniProtKB-SubCell"/>
</dbReference>
<dbReference type="InterPro" id="IPR049326">
    <property type="entry name" value="Rhodopsin_dom_fungi"/>
</dbReference>
<dbReference type="InterPro" id="IPR052337">
    <property type="entry name" value="SAT4-like"/>
</dbReference>
<evidence type="ECO:0000256" key="5">
    <source>
        <dbReference type="ARBA" id="ARBA00038359"/>
    </source>
</evidence>
<evidence type="ECO:0000256" key="2">
    <source>
        <dbReference type="ARBA" id="ARBA00022692"/>
    </source>
</evidence>